<evidence type="ECO:0000256" key="1">
    <source>
        <dbReference type="SAM" id="MobiDB-lite"/>
    </source>
</evidence>
<evidence type="ECO:0000313" key="2">
    <source>
        <dbReference type="EMBL" id="EMI52564.1"/>
    </source>
</evidence>
<reference evidence="2 3" key="1">
    <citation type="journal article" date="2013" name="Mar. Genomics">
        <title>Expression of sulfatases in Rhodopirellula baltica and the diversity of sulfatases in the genus Rhodopirellula.</title>
        <authorList>
            <person name="Wegner C.E."/>
            <person name="Richter-Heitmann T."/>
            <person name="Klindworth A."/>
            <person name="Klockow C."/>
            <person name="Richter M."/>
            <person name="Achstetter T."/>
            <person name="Glockner F.O."/>
            <person name="Harder J."/>
        </authorList>
    </citation>
    <scope>NUCLEOTIDE SEQUENCE [LARGE SCALE GENOMIC DNA]</scope>
    <source>
        <strain evidence="2 3">SM41</strain>
    </source>
</reference>
<comment type="caution">
    <text evidence="2">The sequence shown here is derived from an EMBL/GenBank/DDBJ whole genome shotgun (WGS) entry which is preliminary data.</text>
</comment>
<feature type="compositionally biased region" description="Polar residues" evidence="1">
    <location>
        <begin position="32"/>
        <end position="41"/>
    </location>
</feature>
<sequence length="417" mass="45021">MYPRTSTNQAPQKPRSLDDLASRTDAQRRTRGANNLASRIKSNPMARGAQATPTPAAPSWLTQHATSANNRAASLGSMLDSAQAMGQRAASPLGVTDQYNVTTRGGVATPGTQMSAGSGAIDAAYAARHANHVMPTIGAGLDGVTPMHAQGMTLDRMFSPGDTHRREKFEAAKARKADQKAKALSMRQQRAQYRNAVGYNNGAGTYAPMFNEAGKLDLMATAAARNIDRNPALSMAAIEKRQTLDRLAEQAAYDREMDGKRFSLDELVQTAGLDHENRKLDELEAQGRFNRNEQSSMSPQEILATTMKTREVFANNPEARTTYVDALPDTDDPTALQAAMQAGGLTPEDIQAEYDALNHPGFFGAFGNSFDGKAEAQARKRRMDRLRRQLNALGRDAAPPATTPEGTYEGFNTAGVM</sequence>
<dbReference type="EMBL" id="ANOH01000420">
    <property type="protein sequence ID" value="EMI52564.1"/>
    <property type="molecule type" value="Genomic_DNA"/>
</dbReference>
<feature type="region of interest" description="Disordered" evidence="1">
    <location>
        <begin position="1"/>
        <end position="57"/>
    </location>
</feature>
<organism evidence="2 3">
    <name type="scientific">Rhodopirellula sallentina SM41</name>
    <dbReference type="NCBI Taxonomy" id="1263870"/>
    <lineage>
        <taxon>Bacteria</taxon>
        <taxon>Pseudomonadati</taxon>
        <taxon>Planctomycetota</taxon>
        <taxon>Planctomycetia</taxon>
        <taxon>Pirellulales</taxon>
        <taxon>Pirellulaceae</taxon>
        <taxon>Rhodopirellula</taxon>
    </lineage>
</organism>
<name>M5TU26_9BACT</name>
<dbReference type="Proteomes" id="UP000011885">
    <property type="component" value="Unassembled WGS sequence"/>
</dbReference>
<accession>M5TU26</accession>
<keyword evidence="3" id="KW-1185">Reference proteome</keyword>
<evidence type="ECO:0000313" key="3">
    <source>
        <dbReference type="Proteomes" id="UP000011885"/>
    </source>
</evidence>
<dbReference type="AlphaFoldDB" id="M5TU26"/>
<feature type="compositionally biased region" description="Basic and acidic residues" evidence="1">
    <location>
        <begin position="15"/>
        <end position="28"/>
    </location>
</feature>
<protein>
    <submittedName>
        <fullName evidence="2">Uncharacterized protein</fullName>
    </submittedName>
</protein>
<feature type="compositionally biased region" description="Polar residues" evidence="1">
    <location>
        <begin position="1"/>
        <end position="11"/>
    </location>
</feature>
<gene>
    <name evidence="2" type="ORF">RSSM_05997</name>
</gene>
<feature type="region of interest" description="Disordered" evidence="1">
    <location>
        <begin position="393"/>
        <end position="417"/>
    </location>
</feature>
<proteinExistence type="predicted"/>
<dbReference type="PATRIC" id="fig|1263870.3.peg.6354"/>